<dbReference type="NCBIfam" id="TIGR00912">
    <property type="entry name" value="2A0309"/>
    <property type="match status" value="1"/>
</dbReference>
<comment type="similarity">
    <text evidence="2">Belongs to the amino acid-polyamine-organocation (APC) superfamily. Spore germination protein (SGP) (TC 2.A.3.9) family.</text>
</comment>
<dbReference type="Pfam" id="PF03845">
    <property type="entry name" value="Spore_permease"/>
    <property type="match status" value="1"/>
</dbReference>
<feature type="transmembrane region" description="Helical" evidence="8">
    <location>
        <begin position="21"/>
        <end position="38"/>
    </location>
</feature>
<comment type="subcellular location">
    <subcellularLocation>
        <location evidence="1">Membrane</location>
        <topology evidence="1">Multi-pass membrane protein</topology>
    </subcellularLocation>
</comment>
<evidence type="ECO:0000256" key="6">
    <source>
        <dbReference type="ARBA" id="ARBA00022989"/>
    </source>
</evidence>
<evidence type="ECO:0000256" key="7">
    <source>
        <dbReference type="ARBA" id="ARBA00023136"/>
    </source>
</evidence>
<keyword evidence="6 8" id="KW-1133">Transmembrane helix</keyword>
<keyword evidence="10" id="KW-1185">Reference proteome</keyword>
<evidence type="ECO:0000256" key="3">
    <source>
        <dbReference type="ARBA" id="ARBA00022448"/>
    </source>
</evidence>
<dbReference type="PANTHER" id="PTHR34975:SF2">
    <property type="entry name" value="SPORE GERMINATION PROTEIN A2"/>
    <property type="match status" value="1"/>
</dbReference>
<dbReference type="Proteomes" id="UP001549363">
    <property type="component" value="Unassembled WGS sequence"/>
</dbReference>
<protein>
    <submittedName>
        <fullName evidence="9">Spore germination protein</fullName>
    </submittedName>
</protein>
<proteinExistence type="inferred from homology"/>
<dbReference type="EMBL" id="JBEPSB010000005">
    <property type="protein sequence ID" value="MET4560366.1"/>
    <property type="molecule type" value="Genomic_DNA"/>
</dbReference>
<feature type="transmembrane region" description="Helical" evidence="8">
    <location>
        <begin position="130"/>
        <end position="148"/>
    </location>
</feature>
<feature type="transmembrane region" description="Helical" evidence="8">
    <location>
        <begin position="281"/>
        <end position="301"/>
    </location>
</feature>
<reference evidence="9 10" key="1">
    <citation type="submission" date="2024-06" db="EMBL/GenBank/DDBJ databases">
        <title>Sorghum-associated microbial communities from plants grown in Nebraska, USA.</title>
        <authorList>
            <person name="Schachtman D."/>
        </authorList>
    </citation>
    <scope>NUCLEOTIDE SEQUENCE [LARGE SCALE GENOMIC DNA]</scope>
    <source>
        <strain evidence="9 10">736</strain>
    </source>
</reference>
<evidence type="ECO:0000256" key="8">
    <source>
        <dbReference type="SAM" id="Phobius"/>
    </source>
</evidence>
<dbReference type="InterPro" id="IPR004761">
    <property type="entry name" value="Spore_GerAB"/>
</dbReference>
<keyword evidence="3" id="KW-0813">Transport</keyword>
<dbReference type="Gene3D" id="1.10.4160.10">
    <property type="entry name" value="Hydantoin permease"/>
    <property type="match status" value="1"/>
</dbReference>
<evidence type="ECO:0000256" key="5">
    <source>
        <dbReference type="ARBA" id="ARBA00022692"/>
    </source>
</evidence>
<feature type="transmembrane region" description="Helical" evidence="8">
    <location>
        <begin position="91"/>
        <end position="110"/>
    </location>
</feature>
<feature type="transmembrane region" description="Helical" evidence="8">
    <location>
        <begin position="157"/>
        <end position="177"/>
    </location>
</feature>
<evidence type="ECO:0000313" key="9">
    <source>
        <dbReference type="EMBL" id="MET4560366.1"/>
    </source>
</evidence>
<name>A0ABV2PHG0_9BACI</name>
<evidence type="ECO:0000313" key="10">
    <source>
        <dbReference type="Proteomes" id="UP001549363"/>
    </source>
</evidence>
<evidence type="ECO:0000256" key="1">
    <source>
        <dbReference type="ARBA" id="ARBA00004141"/>
    </source>
</evidence>
<evidence type="ECO:0000256" key="2">
    <source>
        <dbReference type="ARBA" id="ARBA00007998"/>
    </source>
</evidence>
<feature type="transmembrane region" description="Helical" evidence="8">
    <location>
        <begin position="228"/>
        <end position="251"/>
    </location>
</feature>
<gene>
    <name evidence="9" type="ORF">ABIA69_001510</name>
</gene>
<comment type="caution">
    <text evidence="9">The sequence shown here is derived from an EMBL/GenBank/DDBJ whole genome shotgun (WGS) entry which is preliminary data.</text>
</comment>
<feature type="transmembrane region" description="Helical" evidence="8">
    <location>
        <begin position="313"/>
        <end position="331"/>
    </location>
</feature>
<feature type="transmembrane region" description="Helical" evidence="8">
    <location>
        <begin position="50"/>
        <end position="71"/>
    </location>
</feature>
<dbReference type="PANTHER" id="PTHR34975">
    <property type="entry name" value="SPORE GERMINATION PROTEIN A2"/>
    <property type="match status" value="1"/>
</dbReference>
<feature type="transmembrane region" description="Helical" evidence="8">
    <location>
        <begin position="343"/>
        <end position="362"/>
    </location>
</feature>
<sequence length="370" mass="41373">MKGNKPIMLISSNDKITTSQALVILVNYILATGILTLPRTSVEQVKTPDVWISVFLGGLIAMIVGVIIVKLSQQFPEKTFYQYSQDIVGKWMGRVLSLLIIVYFFTISAFEVRTMAEVTGLFLLEGTPTWAIIMPFMWVGLYLIIGGVNPIARLFEIIFPITIVIFLIVTFMSLGIFEIDNVRPVLGLGMLPVLKGIKTATLAFLGPEIMLLIVAFMKKPDKAVKVVLVGLSIPLIFYVITVVMVIGALSIDGVVMKTWPTLELMRSFEIPGLIFERFESFLLVIWIMQIFATFTITFYAASLGLAQLFKKNIHPFMYGLLPIIYIIAMIPKNINDLFKFGDMIGNIALFLFGVLPLMLLLISKLKGRKV</sequence>
<keyword evidence="4" id="KW-0309">Germination</keyword>
<evidence type="ECO:0000256" key="4">
    <source>
        <dbReference type="ARBA" id="ARBA00022544"/>
    </source>
</evidence>
<keyword evidence="5 8" id="KW-0812">Transmembrane</keyword>
<feature type="transmembrane region" description="Helical" evidence="8">
    <location>
        <begin position="197"/>
        <end position="216"/>
    </location>
</feature>
<keyword evidence="7 8" id="KW-0472">Membrane</keyword>
<accession>A0ABV2PHG0</accession>
<organism evidence="9 10">
    <name type="scientific">Lysinibacillus parviboronicapiens</name>
    <dbReference type="NCBI Taxonomy" id="436516"/>
    <lineage>
        <taxon>Bacteria</taxon>
        <taxon>Bacillati</taxon>
        <taxon>Bacillota</taxon>
        <taxon>Bacilli</taxon>
        <taxon>Bacillales</taxon>
        <taxon>Bacillaceae</taxon>
        <taxon>Lysinibacillus</taxon>
    </lineage>
</organism>